<dbReference type="InterPro" id="IPR004408">
    <property type="entry name" value="Biotin_CoA_COase_ligase"/>
</dbReference>
<dbReference type="AlphaFoldDB" id="A0A1Y5T922"/>
<keyword evidence="2" id="KW-0092">Biotin</keyword>
<dbReference type="EC" id="6.3.4.15" evidence="3"/>
<dbReference type="Pfam" id="PF02237">
    <property type="entry name" value="BPL_C"/>
    <property type="match status" value="1"/>
</dbReference>
<dbReference type="InterPro" id="IPR045864">
    <property type="entry name" value="aa-tRNA-synth_II/BPL/LPL"/>
</dbReference>
<dbReference type="NCBIfam" id="TIGR00121">
    <property type="entry name" value="birA_ligase"/>
    <property type="match status" value="1"/>
</dbReference>
<evidence type="ECO:0000256" key="1">
    <source>
        <dbReference type="ARBA" id="ARBA00022598"/>
    </source>
</evidence>
<evidence type="ECO:0000259" key="5">
    <source>
        <dbReference type="PROSITE" id="PS51733"/>
    </source>
</evidence>
<organism evidence="6 7">
    <name type="scientific">Pseudooctadecabacter jejudonensis</name>
    <dbReference type="NCBI Taxonomy" id="1391910"/>
    <lineage>
        <taxon>Bacteria</taxon>
        <taxon>Pseudomonadati</taxon>
        <taxon>Pseudomonadota</taxon>
        <taxon>Alphaproteobacteria</taxon>
        <taxon>Rhodobacterales</taxon>
        <taxon>Paracoccaceae</taxon>
        <taxon>Pseudooctadecabacter</taxon>
    </lineage>
</organism>
<evidence type="ECO:0000256" key="4">
    <source>
        <dbReference type="ARBA" id="ARBA00047846"/>
    </source>
</evidence>
<evidence type="ECO:0000313" key="7">
    <source>
        <dbReference type="Proteomes" id="UP000193623"/>
    </source>
</evidence>
<proteinExistence type="predicted"/>
<dbReference type="EMBL" id="FWFT01000006">
    <property type="protein sequence ID" value="SLN58471.1"/>
    <property type="molecule type" value="Genomic_DNA"/>
</dbReference>
<evidence type="ECO:0000256" key="2">
    <source>
        <dbReference type="ARBA" id="ARBA00023267"/>
    </source>
</evidence>
<name>A0A1Y5T922_9RHOB</name>
<dbReference type="PROSITE" id="PS51733">
    <property type="entry name" value="BPL_LPL_CATALYTIC"/>
    <property type="match status" value="1"/>
</dbReference>
<evidence type="ECO:0000313" key="6">
    <source>
        <dbReference type="EMBL" id="SLN58471.1"/>
    </source>
</evidence>
<gene>
    <name evidence="6" type="primary">birA</name>
    <name evidence="6" type="ORF">PSJ8397_03083</name>
</gene>
<dbReference type="Proteomes" id="UP000193623">
    <property type="component" value="Unassembled WGS sequence"/>
</dbReference>
<dbReference type="RefSeq" id="WP_268794672.1">
    <property type="nucleotide sequence ID" value="NZ_FWFT01000006.1"/>
</dbReference>
<dbReference type="PANTHER" id="PTHR12835:SF5">
    <property type="entry name" value="BIOTIN--PROTEIN LIGASE"/>
    <property type="match status" value="1"/>
</dbReference>
<dbReference type="Pfam" id="PF03099">
    <property type="entry name" value="BPL_LplA_LipB"/>
    <property type="match status" value="1"/>
</dbReference>
<accession>A0A1Y5T922</accession>
<dbReference type="InterPro" id="IPR004143">
    <property type="entry name" value="BPL_LPL_catalytic"/>
</dbReference>
<dbReference type="InterPro" id="IPR003142">
    <property type="entry name" value="BPL_C"/>
</dbReference>
<evidence type="ECO:0000256" key="3">
    <source>
        <dbReference type="ARBA" id="ARBA00024227"/>
    </source>
</evidence>
<comment type="catalytic activity">
    <reaction evidence="4">
        <text>biotin + L-lysyl-[protein] + ATP = N(6)-biotinyl-L-lysyl-[protein] + AMP + diphosphate + H(+)</text>
        <dbReference type="Rhea" id="RHEA:11756"/>
        <dbReference type="Rhea" id="RHEA-COMP:9752"/>
        <dbReference type="Rhea" id="RHEA-COMP:10505"/>
        <dbReference type="ChEBI" id="CHEBI:15378"/>
        <dbReference type="ChEBI" id="CHEBI:29969"/>
        <dbReference type="ChEBI" id="CHEBI:30616"/>
        <dbReference type="ChEBI" id="CHEBI:33019"/>
        <dbReference type="ChEBI" id="CHEBI:57586"/>
        <dbReference type="ChEBI" id="CHEBI:83144"/>
        <dbReference type="ChEBI" id="CHEBI:456215"/>
        <dbReference type="EC" id="6.3.4.15"/>
    </reaction>
</comment>
<reference evidence="6 7" key="1">
    <citation type="submission" date="2017-03" db="EMBL/GenBank/DDBJ databases">
        <authorList>
            <person name="Afonso C.L."/>
            <person name="Miller P.J."/>
            <person name="Scott M.A."/>
            <person name="Spackman E."/>
            <person name="Goraichik I."/>
            <person name="Dimitrov K.M."/>
            <person name="Suarez D.L."/>
            <person name="Swayne D.E."/>
        </authorList>
    </citation>
    <scope>NUCLEOTIDE SEQUENCE [LARGE SCALE GENOMIC DNA]</scope>
    <source>
        <strain evidence="6 7">CECT 8397</strain>
    </source>
</reference>
<dbReference type="Gene3D" id="3.30.930.10">
    <property type="entry name" value="Bira Bifunctional Protein, Domain 2"/>
    <property type="match status" value="1"/>
</dbReference>
<sequence>MSTDLTPLWDAPATAEFWPQDYQRTLLAQVDSTMAEARRMAPQASGSTWIMAQEQKAATGRRGRPWSQPKGNFAATLLLRVNDDPAQAALRSFSMAVALRQTLAMSVPPEQLSLKWPNDVLLAGGKVAGILLEAIGQGGRVDWVSIGVGVNLVAAPPLDQVEDGAFRPVAVADYGTPPSPQDFLFWLASHFGHQERLFKEFGFGPIRRLWLHDAARLGETITARLPNEEITGRFETVDENGYLVLTTAKGARAIAAADVYF</sequence>
<dbReference type="GO" id="GO:0004077">
    <property type="term" value="F:biotin--[biotin carboxyl-carrier protein] ligase activity"/>
    <property type="evidence" value="ECO:0007669"/>
    <property type="project" value="UniProtKB-EC"/>
</dbReference>
<feature type="domain" description="BPL/LPL catalytic" evidence="5">
    <location>
        <begin position="9"/>
        <end position="199"/>
    </location>
</feature>
<keyword evidence="1 6" id="KW-0436">Ligase</keyword>
<dbReference type="CDD" id="cd16442">
    <property type="entry name" value="BPL"/>
    <property type="match status" value="1"/>
</dbReference>
<dbReference type="GO" id="GO:0005737">
    <property type="term" value="C:cytoplasm"/>
    <property type="evidence" value="ECO:0007669"/>
    <property type="project" value="TreeGrafter"/>
</dbReference>
<protein>
    <recommendedName>
        <fullName evidence="3">biotin--[biotin carboxyl-carrier protein] ligase</fullName>
        <ecNumber evidence="3">6.3.4.15</ecNumber>
    </recommendedName>
</protein>
<dbReference type="SUPFAM" id="SSF55681">
    <property type="entry name" value="Class II aaRS and biotin synthetases"/>
    <property type="match status" value="1"/>
</dbReference>
<keyword evidence="7" id="KW-1185">Reference proteome</keyword>
<dbReference type="Gene3D" id="2.30.30.100">
    <property type="match status" value="1"/>
</dbReference>
<dbReference type="PANTHER" id="PTHR12835">
    <property type="entry name" value="BIOTIN PROTEIN LIGASE"/>
    <property type="match status" value="1"/>
</dbReference>